<accession>A0A9P4R6W9</accession>
<sequence length="184" mass="19556">MKSFFVVAAALCSLVSARPSSPFDAMAPPPSGTTFYQLQSKSSTTAVNNQWVALQTGKTNYVLTGTQSAGSKFFIDQYKPTGTWSFRNTDDTRQLALQGANGVLLYLVDITNPSSSNIPSGQLMEWGTFTTDNNALGVKDGSTLTTRTFVAVKGSDNGYGLALYDGVSNTTQAISPITLSLVKV</sequence>
<evidence type="ECO:0000256" key="1">
    <source>
        <dbReference type="SAM" id="SignalP"/>
    </source>
</evidence>
<evidence type="ECO:0000313" key="3">
    <source>
        <dbReference type="Proteomes" id="UP000799444"/>
    </source>
</evidence>
<protein>
    <submittedName>
        <fullName evidence="2">Uncharacterized protein</fullName>
    </submittedName>
</protein>
<dbReference type="Proteomes" id="UP000799444">
    <property type="component" value="Unassembled WGS sequence"/>
</dbReference>
<reference evidence="2" key="1">
    <citation type="journal article" date="2020" name="Stud. Mycol.">
        <title>101 Dothideomycetes genomes: a test case for predicting lifestyles and emergence of pathogens.</title>
        <authorList>
            <person name="Haridas S."/>
            <person name="Albert R."/>
            <person name="Binder M."/>
            <person name="Bloem J."/>
            <person name="Labutti K."/>
            <person name="Salamov A."/>
            <person name="Andreopoulos B."/>
            <person name="Baker S."/>
            <person name="Barry K."/>
            <person name="Bills G."/>
            <person name="Bluhm B."/>
            <person name="Cannon C."/>
            <person name="Castanera R."/>
            <person name="Culley D."/>
            <person name="Daum C."/>
            <person name="Ezra D."/>
            <person name="Gonzalez J."/>
            <person name="Henrissat B."/>
            <person name="Kuo A."/>
            <person name="Liang C."/>
            <person name="Lipzen A."/>
            <person name="Lutzoni F."/>
            <person name="Magnuson J."/>
            <person name="Mondo S."/>
            <person name="Nolan M."/>
            <person name="Ohm R."/>
            <person name="Pangilinan J."/>
            <person name="Park H.-J."/>
            <person name="Ramirez L."/>
            <person name="Alfaro M."/>
            <person name="Sun H."/>
            <person name="Tritt A."/>
            <person name="Yoshinaga Y."/>
            <person name="Zwiers L.-H."/>
            <person name="Turgeon B."/>
            <person name="Goodwin S."/>
            <person name="Spatafora J."/>
            <person name="Crous P."/>
            <person name="Grigoriev I."/>
        </authorList>
    </citation>
    <scope>NUCLEOTIDE SEQUENCE</scope>
    <source>
        <strain evidence="2">CBS 125425</strain>
    </source>
</reference>
<feature type="chain" id="PRO_5040143071" evidence="1">
    <location>
        <begin position="18"/>
        <end position="184"/>
    </location>
</feature>
<dbReference type="OrthoDB" id="5199481at2759"/>
<evidence type="ECO:0000313" key="2">
    <source>
        <dbReference type="EMBL" id="KAF2737872.1"/>
    </source>
</evidence>
<gene>
    <name evidence="2" type="ORF">EJ04DRAFT_574347</name>
</gene>
<proteinExistence type="predicted"/>
<feature type="signal peptide" evidence="1">
    <location>
        <begin position="1"/>
        <end position="17"/>
    </location>
</feature>
<keyword evidence="3" id="KW-1185">Reference proteome</keyword>
<dbReference type="AlphaFoldDB" id="A0A9P4R6W9"/>
<comment type="caution">
    <text evidence="2">The sequence shown here is derived from an EMBL/GenBank/DDBJ whole genome shotgun (WGS) entry which is preliminary data.</text>
</comment>
<dbReference type="EMBL" id="ML996113">
    <property type="protein sequence ID" value="KAF2737872.1"/>
    <property type="molecule type" value="Genomic_DNA"/>
</dbReference>
<organism evidence="2 3">
    <name type="scientific">Polyplosphaeria fusca</name>
    <dbReference type="NCBI Taxonomy" id="682080"/>
    <lineage>
        <taxon>Eukaryota</taxon>
        <taxon>Fungi</taxon>
        <taxon>Dikarya</taxon>
        <taxon>Ascomycota</taxon>
        <taxon>Pezizomycotina</taxon>
        <taxon>Dothideomycetes</taxon>
        <taxon>Pleosporomycetidae</taxon>
        <taxon>Pleosporales</taxon>
        <taxon>Tetraplosphaeriaceae</taxon>
        <taxon>Polyplosphaeria</taxon>
    </lineage>
</organism>
<name>A0A9P4R6W9_9PLEO</name>
<keyword evidence="1" id="KW-0732">Signal</keyword>